<keyword evidence="7" id="KW-1185">Reference proteome</keyword>
<dbReference type="InterPro" id="IPR036390">
    <property type="entry name" value="WH_DNA-bd_sf"/>
</dbReference>
<keyword evidence="3" id="KW-0238">DNA-binding</keyword>
<organism evidence="6 7">
    <name type="scientific">Pelagivirga sediminicola</name>
    <dbReference type="NCBI Taxonomy" id="2170575"/>
    <lineage>
        <taxon>Bacteria</taxon>
        <taxon>Pseudomonadati</taxon>
        <taxon>Pseudomonadota</taxon>
        <taxon>Alphaproteobacteria</taxon>
        <taxon>Rhodobacterales</taxon>
        <taxon>Paracoccaceae</taxon>
        <taxon>Pelagivirga</taxon>
    </lineage>
</organism>
<evidence type="ECO:0000256" key="1">
    <source>
        <dbReference type="ARBA" id="ARBA00009437"/>
    </source>
</evidence>
<accession>A0A2T7G3V6</accession>
<dbReference type="Gene3D" id="1.10.10.10">
    <property type="entry name" value="Winged helix-like DNA-binding domain superfamily/Winged helix DNA-binding domain"/>
    <property type="match status" value="1"/>
</dbReference>
<feature type="domain" description="HTH lysR-type" evidence="5">
    <location>
        <begin position="7"/>
        <end position="64"/>
    </location>
</feature>
<dbReference type="Pfam" id="PF00126">
    <property type="entry name" value="HTH_1"/>
    <property type="match status" value="1"/>
</dbReference>
<dbReference type="Pfam" id="PF03466">
    <property type="entry name" value="LysR_substrate"/>
    <property type="match status" value="1"/>
</dbReference>
<dbReference type="AlphaFoldDB" id="A0A2T7G3V6"/>
<protein>
    <submittedName>
        <fullName evidence="6">LysR family transcriptional regulator</fullName>
    </submittedName>
</protein>
<evidence type="ECO:0000259" key="5">
    <source>
        <dbReference type="PROSITE" id="PS50931"/>
    </source>
</evidence>
<dbReference type="InterPro" id="IPR036388">
    <property type="entry name" value="WH-like_DNA-bd_sf"/>
</dbReference>
<dbReference type="Gene3D" id="3.40.190.10">
    <property type="entry name" value="Periplasmic binding protein-like II"/>
    <property type="match status" value="2"/>
</dbReference>
<keyword evidence="4" id="KW-0804">Transcription</keyword>
<dbReference type="PRINTS" id="PR00039">
    <property type="entry name" value="HTHLYSR"/>
</dbReference>
<dbReference type="RefSeq" id="WP_108693112.1">
    <property type="nucleotide sequence ID" value="NZ_QCYH01000011.1"/>
</dbReference>
<dbReference type="InterPro" id="IPR005119">
    <property type="entry name" value="LysR_subst-bd"/>
</dbReference>
<dbReference type="InterPro" id="IPR058163">
    <property type="entry name" value="LysR-type_TF_proteobact-type"/>
</dbReference>
<proteinExistence type="inferred from homology"/>
<keyword evidence="2" id="KW-0805">Transcription regulation</keyword>
<dbReference type="GO" id="GO:0003700">
    <property type="term" value="F:DNA-binding transcription factor activity"/>
    <property type="evidence" value="ECO:0007669"/>
    <property type="project" value="InterPro"/>
</dbReference>
<comment type="similarity">
    <text evidence="1">Belongs to the LysR transcriptional regulatory family.</text>
</comment>
<comment type="caution">
    <text evidence="6">The sequence shown here is derived from an EMBL/GenBank/DDBJ whole genome shotgun (WGS) entry which is preliminary data.</text>
</comment>
<dbReference type="Proteomes" id="UP000244446">
    <property type="component" value="Unassembled WGS sequence"/>
</dbReference>
<evidence type="ECO:0000256" key="2">
    <source>
        <dbReference type="ARBA" id="ARBA00023015"/>
    </source>
</evidence>
<evidence type="ECO:0000313" key="7">
    <source>
        <dbReference type="Proteomes" id="UP000244446"/>
    </source>
</evidence>
<dbReference type="PROSITE" id="PS50931">
    <property type="entry name" value="HTH_LYSR"/>
    <property type="match status" value="1"/>
</dbReference>
<dbReference type="EMBL" id="QCYH01000011">
    <property type="protein sequence ID" value="PVA09099.1"/>
    <property type="molecule type" value="Genomic_DNA"/>
</dbReference>
<dbReference type="OrthoDB" id="9813056at2"/>
<sequence length="291" mass="32007">MQPNPLPHLTWLRAFEAAARHLSFTLAAQELGLTQPAVSQHVRNLELYLGRDLFIRRTRALALTEAGGNYLPTVREAFDTLERGTRSVFSEARGKSLIVQCNLGFALFWLTPRLKAFQAAHPGIALNIVTPIWDPERNTEPTSLEIRFAREGDAPHGAERLTRDRFYPVCRPDYQGGAHDLDSATLFECSGLTGTWEAWYKSQARPFARWAEVNRGSTFGIAVNAALEGAGVAMVHDTLVADMLADGRLVQPFGHAPPLSESYYLIPPPKADATPASRAFAGWVRAQTGAA</sequence>
<evidence type="ECO:0000256" key="3">
    <source>
        <dbReference type="ARBA" id="ARBA00023125"/>
    </source>
</evidence>
<evidence type="ECO:0000256" key="4">
    <source>
        <dbReference type="ARBA" id="ARBA00023163"/>
    </source>
</evidence>
<dbReference type="PANTHER" id="PTHR30537:SF74">
    <property type="entry name" value="HTH-TYPE TRANSCRIPTIONAL REGULATOR TRPI"/>
    <property type="match status" value="1"/>
</dbReference>
<gene>
    <name evidence="6" type="ORF">DC366_15380</name>
</gene>
<dbReference type="SUPFAM" id="SSF46785">
    <property type="entry name" value="Winged helix' DNA-binding domain"/>
    <property type="match status" value="1"/>
</dbReference>
<dbReference type="InterPro" id="IPR000847">
    <property type="entry name" value="LysR_HTH_N"/>
</dbReference>
<dbReference type="FunFam" id="1.10.10.10:FF:000038">
    <property type="entry name" value="Glycine cleavage system transcriptional activator"/>
    <property type="match status" value="1"/>
</dbReference>
<dbReference type="PANTHER" id="PTHR30537">
    <property type="entry name" value="HTH-TYPE TRANSCRIPTIONAL REGULATOR"/>
    <property type="match status" value="1"/>
</dbReference>
<evidence type="ECO:0000313" key="6">
    <source>
        <dbReference type="EMBL" id="PVA09099.1"/>
    </source>
</evidence>
<reference evidence="6 7" key="1">
    <citation type="submission" date="2018-04" db="EMBL/GenBank/DDBJ databases">
        <title>Pelagivirga bohaiensis gen. nov., sp. nov., a bacterium isolated from the Bohai Sea.</title>
        <authorList>
            <person name="Ji X."/>
        </authorList>
    </citation>
    <scope>NUCLEOTIDE SEQUENCE [LARGE SCALE GENOMIC DNA]</scope>
    <source>
        <strain evidence="6 7">BH-SD19</strain>
    </source>
</reference>
<name>A0A2T7G3V6_9RHOB</name>
<dbReference type="SUPFAM" id="SSF53850">
    <property type="entry name" value="Periplasmic binding protein-like II"/>
    <property type="match status" value="1"/>
</dbReference>
<dbReference type="GO" id="GO:0006351">
    <property type="term" value="P:DNA-templated transcription"/>
    <property type="evidence" value="ECO:0007669"/>
    <property type="project" value="TreeGrafter"/>
</dbReference>
<dbReference type="GO" id="GO:0043565">
    <property type="term" value="F:sequence-specific DNA binding"/>
    <property type="evidence" value="ECO:0007669"/>
    <property type="project" value="TreeGrafter"/>
</dbReference>